<dbReference type="PANTHER" id="PTHR37299">
    <property type="entry name" value="TRANSCRIPTIONAL REGULATOR-RELATED"/>
    <property type="match status" value="1"/>
</dbReference>
<reference evidence="4" key="1">
    <citation type="journal article" date="2019" name="Int. J. Syst. Evol. Microbiol.">
        <title>The Global Catalogue of Microorganisms (GCM) 10K type strain sequencing project: providing services to taxonomists for standard genome sequencing and annotation.</title>
        <authorList>
            <consortium name="The Broad Institute Genomics Platform"/>
            <consortium name="The Broad Institute Genome Sequencing Center for Infectious Disease"/>
            <person name="Wu L."/>
            <person name="Ma J."/>
        </authorList>
    </citation>
    <scope>NUCLEOTIDE SEQUENCE [LARGE SCALE GENOMIC DNA]</scope>
    <source>
        <strain evidence="4">KCTC 42456</strain>
    </source>
</reference>
<organism evidence="3 4">
    <name type="scientific">Pedobacter alpinus</name>
    <dbReference type="NCBI Taxonomy" id="1590643"/>
    <lineage>
        <taxon>Bacteria</taxon>
        <taxon>Pseudomonadati</taxon>
        <taxon>Bacteroidota</taxon>
        <taxon>Sphingobacteriia</taxon>
        <taxon>Sphingobacteriales</taxon>
        <taxon>Sphingobacteriaceae</taxon>
        <taxon>Pedobacter</taxon>
    </lineage>
</organism>
<keyword evidence="1" id="KW-0472">Membrane</keyword>
<evidence type="ECO:0000259" key="2">
    <source>
        <dbReference type="PROSITE" id="PS50930"/>
    </source>
</evidence>
<name>A0ABW5TQ13_9SPHI</name>
<evidence type="ECO:0000313" key="4">
    <source>
        <dbReference type="Proteomes" id="UP001597546"/>
    </source>
</evidence>
<feature type="transmembrane region" description="Helical" evidence="1">
    <location>
        <begin position="51"/>
        <end position="70"/>
    </location>
</feature>
<keyword evidence="4" id="KW-1185">Reference proteome</keyword>
<feature type="transmembrane region" description="Helical" evidence="1">
    <location>
        <begin position="130"/>
        <end position="148"/>
    </location>
</feature>
<feature type="domain" description="HTH LytTR-type" evidence="2">
    <location>
        <begin position="160"/>
        <end position="269"/>
    </location>
</feature>
<keyword evidence="1" id="KW-1133">Transmembrane helix</keyword>
<dbReference type="Gene3D" id="2.40.50.1020">
    <property type="entry name" value="LytTr DNA-binding domain"/>
    <property type="match status" value="1"/>
</dbReference>
<feature type="transmembrane region" description="Helical" evidence="1">
    <location>
        <begin position="12"/>
        <end position="31"/>
    </location>
</feature>
<keyword evidence="1" id="KW-0812">Transmembrane</keyword>
<dbReference type="InterPro" id="IPR046947">
    <property type="entry name" value="LytR-like"/>
</dbReference>
<gene>
    <name evidence="3" type="ORF">ACFSSE_05160</name>
</gene>
<protein>
    <submittedName>
        <fullName evidence="3">LytR/AlgR family response regulator transcription factor</fullName>
    </submittedName>
</protein>
<proteinExistence type="predicted"/>
<dbReference type="InterPro" id="IPR007492">
    <property type="entry name" value="LytTR_DNA-bd_dom"/>
</dbReference>
<dbReference type="SMART" id="SM00850">
    <property type="entry name" value="LytTR"/>
    <property type="match status" value="1"/>
</dbReference>
<evidence type="ECO:0000256" key="1">
    <source>
        <dbReference type="SAM" id="Phobius"/>
    </source>
</evidence>
<dbReference type="EMBL" id="JBHULV010000014">
    <property type="protein sequence ID" value="MFD2731087.1"/>
    <property type="molecule type" value="Genomic_DNA"/>
</dbReference>
<dbReference type="Pfam" id="PF04397">
    <property type="entry name" value="LytTR"/>
    <property type="match status" value="1"/>
</dbReference>
<feature type="transmembrane region" description="Helical" evidence="1">
    <location>
        <begin position="91"/>
        <end position="110"/>
    </location>
</feature>
<accession>A0ABW5TQ13</accession>
<dbReference type="RefSeq" id="WP_379041927.1">
    <property type="nucleotide sequence ID" value="NZ_JBHSKW010000018.1"/>
</dbReference>
<comment type="caution">
    <text evidence="3">The sequence shown here is derived from an EMBL/GenBank/DDBJ whole genome shotgun (WGS) entry which is preliminary data.</text>
</comment>
<dbReference type="PANTHER" id="PTHR37299:SF1">
    <property type="entry name" value="STAGE 0 SPORULATION PROTEIN A HOMOLOG"/>
    <property type="match status" value="1"/>
</dbReference>
<dbReference type="Proteomes" id="UP001597546">
    <property type="component" value="Unassembled WGS sequence"/>
</dbReference>
<evidence type="ECO:0000313" key="3">
    <source>
        <dbReference type="EMBL" id="MFD2731087.1"/>
    </source>
</evidence>
<sequence length="285" mass="33246">MVEKQTKPKAVGYFHWSFRIAASVWIAWFLNTPTQYKSFFTLCQQRNYQEAVLFSFLMSILVTTGVHYTSRKLDQYWPWEKSLWIRIIAQLLLGVLGMILIAYLGVKLYFRLVDGDIESSNYFTLEFPLVQMSIITLNVLYLCYYMIVKNVKPKPEDKFLKGTLGGKSYFIAIADITYLLRAGKVGYIYTKKGKTFHIDYKMTELEQLLNASQFFKVNRSLIVSLDAVIGYKPVKNMQCLLILNQDIPPEIDLLVTRSRTEILKELLGEREVKLEEEQKVLILKR</sequence>
<dbReference type="PROSITE" id="PS50930">
    <property type="entry name" value="HTH_LYTTR"/>
    <property type="match status" value="1"/>
</dbReference>